<evidence type="ECO:0000256" key="1">
    <source>
        <dbReference type="SAM" id="MobiDB-lite"/>
    </source>
</evidence>
<organism evidence="2 3">
    <name type="scientific">Trichonephila clavipes</name>
    <name type="common">Golden silk orbweaver</name>
    <name type="synonym">Nephila clavipes</name>
    <dbReference type="NCBI Taxonomy" id="2585209"/>
    <lineage>
        <taxon>Eukaryota</taxon>
        <taxon>Metazoa</taxon>
        <taxon>Ecdysozoa</taxon>
        <taxon>Arthropoda</taxon>
        <taxon>Chelicerata</taxon>
        <taxon>Arachnida</taxon>
        <taxon>Araneae</taxon>
        <taxon>Araneomorphae</taxon>
        <taxon>Entelegynae</taxon>
        <taxon>Araneoidea</taxon>
        <taxon>Nephilidae</taxon>
        <taxon>Trichonephila</taxon>
    </lineage>
</organism>
<gene>
    <name evidence="2" type="primary">AVEN_261820_1</name>
    <name evidence="2" type="ORF">TNCV_5005171</name>
</gene>
<dbReference type="Proteomes" id="UP000887159">
    <property type="component" value="Unassembled WGS sequence"/>
</dbReference>
<sequence length="232" mass="27386">MAMQLSPFWMSLFSREIESNHDNPHLTFETIVMRVLKNVSESFHLPWSHVLELSRQAPYLMDSHLHQDLLKIWTQRSKNVTLDEQHCVERILGRDNVRSSDLIKLVSILHKISDPKAIYEFFAMDGYQGDDPKKYVELFRFDTEDARGKHVRAVRLLYRQEVVHTPQECRSFLESIFDGTCTDTEYKDMYVEHVQGQVADMAEWRREQLDKTKKKRPAEEDAREAKKVATED</sequence>
<comment type="caution">
    <text evidence="2">The sequence shown here is derived from an EMBL/GenBank/DDBJ whole genome shotgun (WGS) entry which is preliminary data.</text>
</comment>
<accession>A0A8X6UY20</accession>
<keyword evidence="3" id="KW-1185">Reference proteome</keyword>
<name>A0A8X6UY20_TRICX</name>
<protein>
    <submittedName>
        <fullName evidence="2">Uncharacterized protein</fullName>
    </submittedName>
</protein>
<evidence type="ECO:0000313" key="2">
    <source>
        <dbReference type="EMBL" id="GFX92053.1"/>
    </source>
</evidence>
<feature type="region of interest" description="Disordered" evidence="1">
    <location>
        <begin position="209"/>
        <end position="232"/>
    </location>
</feature>
<proteinExistence type="predicted"/>
<dbReference type="AlphaFoldDB" id="A0A8X6UY20"/>
<evidence type="ECO:0000313" key="3">
    <source>
        <dbReference type="Proteomes" id="UP000887159"/>
    </source>
</evidence>
<reference evidence="2" key="1">
    <citation type="submission" date="2020-08" db="EMBL/GenBank/DDBJ databases">
        <title>Multicomponent nature underlies the extraordinary mechanical properties of spider dragline silk.</title>
        <authorList>
            <person name="Kono N."/>
            <person name="Nakamura H."/>
            <person name="Mori M."/>
            <person name="Yoshida Y."/>
            <person name="Ohtoshi R."/>
            <person name="Malay A.D."/>
            <person name="Moran D.A.P."/>
            <person name="Tomita M."/>
            <person name="Numata K."/>
            <person name="Arakawa K."/>
        </authorList>
    </citation>
    <scope>NUCLEOTIDE SEQUENCE</scope>
</reference>
<dbReference type="EMBL" id="BMAU01021139">
    <property type="protein sequence ID" value="GFX92053.1"/>
    <property type="molecule type" value="Genomic_DNA"/>
</dbReference>